<organism evidence="2 3">
    <name type="scientific">Immersiella caudata</name>
    <dbReference type="NCBI Taxonomy" id="314043"/>
    <lineage>
        <taxon>Eukaryota</taxon>
        <taxon>Fungi</taxon>
        <taxon>Dikarya</taxon>
        <taxon>Ascomycota</taxon>
        <taxon>Pezizomycotina</taxon>
        <taxon>Sordariomycetes</taxon>
        <taxon>Sordariomycetidae</taxon>
        <taxon>Sordariales</taxon>
        <taxon>Lasiosphaeriaceae</taxon>
        <taxon>Immersiella</taxon>
    </lineage>
</organism>
<comment type="caution">
    <text evidence="2">The sequence shown here is derived from an EMBL/GenBank/DDBJ whole genome shotgun (WGS) entry which is preliminary data.</text>
</comment>
<name>A0AA39XEM8_9PEZI</name>
<sequence length="244" mass="26545">MSDDILRNMSSHFNIPIDGPYPPVVDIASDQLISSHDSHSGDVSLTEADHEPEAVAVEDHDGGEYSLEVASRLLDLGGSPGTDSGASLMVNLGTPSPGSVEDGFVQADDDTEYRTSTAEEALPCLSEPLTSSLWHLRTSSFSDNNSQTASPSQRLSRASIVTNGHVSAGLEYTPRVSDNRVPQRARPHRNDISSRILRNGIATRRTPRSAPDVFPYPQRQVRFRVPRQEAEDEEESLYSSSPST</sequence>
<feature type="region of interest" description="Disordered" evidence="1">
    <location>
        <begin position="171"/>
        <end position="190"/>
    </location>
</feature>
<dbReference type="Proteomes" id="UP001175000">
    <property type="component" value="Unassembled WGS sequence"/>
</dbReference>
<accession>A0AA39XEM8</accession>
<evidence type="ECO:0000256" key="1">
    <source>
        <dbReference type="SAM" id="MobiDB-lite"/>
    </source>
</evidence>
<keyword evidence="3" id="KW-1185">Reference proteome</keyword>
<dbReference type="EMBL" id="JAULSU010000001">
    <property type="protein sequence ID" value="KAK0632246.1"/>
    <property type="molecule type" value="Genomic_DNA"/>
</dbReference>
<evidence type="ECO:0000313" key="3">
    <source>
        <dbReference type="Proteomes" id="UP001175000"/>
    </source>
</evidence>
<reference evidence="2" key="1">
    <citation type="submission" date="2023-06" db="EMBL/GenBank/DDBJ databases">
        <title>Genome-scale phylogeny and comparative genomics of the fungal order Sordariales.</title>
        <authorList>
            <consortium name="Lawrence Berkeley National Laboratory"/>
            <person name="Hensen N."/>
            <person name="Bonometti L."/>
            <person name="Westerberg I."/>
            <person name="Brannstrom I.O."/>
            <person name="Guillou S."/>
            <person name="Cros-Aarteil S."/>
            <person name="Calhoun S."/>
            <person name="Haridas S."/>
            <person name="Kuo A."/>
            <person name="Mondo S."/>
            <person name="Pangilinan J."/>
            <person name="Riley R."/>
            <person name="Labutti K."/>
            <person name="Andreopoulos B."/>
            <person name="Lipzen A."/>
            <person name="Chen C."/>
            <person name="Yanf M."/>
            <person name="Daum C."/>
            <person name="Ng V."/>
            <person name="Clum A."/>
            <person name="Steindorff A."/>
            <person name="Ohm R."/>
            <person name="Martin F."/>
            <person name="Silar P."/>
            <person name="Natvig D."/>
            <person name="Lalanne C."/>
            <person name="Gautier V."/>
            <person name="Ament-Velasquez S.L."/>
            <person name="Kruys A."/>
            <person name="Hutchinson M.I."/>
            <person name="Powell A.J."/>
            <person name="Barry K."/>
            <person name="Miller A.N."/>
            <person name="Grigoriev I.V."/>
            <person name="Debuchy R."/>
            <person name="Gladieux P."/>
            <person name="Thoren M.H."/>
            <person name="Johannesson H."/>
        </authorList>
    </citation>
    <scope>NUCLEOTIDE SEQUENCE</scope>
    <source>
        <strain evidence="2">CBS 606.72</strain>
    </source>
</reference>
<gene>
    <name evidence="2" type="ORF">B0T14DRAFT_559958</name>
</gene>
<feature type="region of interest" description="Disordered" evidence="1">
    <location>
        <begin position="202"/>
        <end position="244"/>
    </location>
</feature>
<dbReference type="AlphaFoldDB" id="A0AA39XEM8"/>
<evidence type="ECO:0000313" key="2">
    <source>
        <dbReference type="EMBL" id="KAK0632246.1"/>
    </source>
</evidence>
<proteinExistence type="predicted"/>
<protein>
    <submittedName>
        <fullName evidence="2">Uncharacterized protein</fullName>
    </submittedName>
</protein>